<evidence type="ECO:0000256" key="6">
    <source>
        <dbReference type="ARBA" id="ARBA00022801"/>
    </source>
</evidence>
<feature type="domain" description="Subtilisin-like protease fibronectin type-III" evidence="12">
    <location>
        <begin position="598"/>
        <end position="700"/>
    </location>
</feature>
<dbReference type="InterPro" id="IPR036852">
    <property type="entry name" value="Peptidase_S8/S53_dom_sf"/>
</dbReference>
<dbReference type="PROSITE" id="PS51257">
    <property type="entry name" value="PROKAR_LIPOPROTEIN"/>
    <property type="match status" value="1"/>
</dbReference>
<dbReference type="SUPFAM" id="SSF52743">
    <property type="entry name" value="Subtilisin-like"/>
    <property type="match status" value="1"/>
</dbReference>
<feature type="domain" description="Inhibitor I9" evidence="11">
    <location>
        <begin position="35"/>
        <end position="123"/>
    </location>
</feature>
<accession>A0A8K0HHZ2</accession>
<dbReference type="InterPro" id="IPR000209">
    <property type="entry name" value="Peptidase_S8/S53_dom"/>
</dbReference>
<dbReference type="Gene3D" id="3.30.70.80">
    <property type="entry name" value="Peptidase S8 propeptide/proteinase inhibitor I9"/>
    <property type="match status" value="1"/>
</dbReference>
<keyword evidence="14" id="KW-1185">Reference proteome</keyword>
<dbReference type="InterPro" id="IPR023828">
    <property type="entry name" value="Peptidase_S8_Ser-AS"/>
</dbReference>
<evidence type="ECO:0000256" key="7">
    <source>
        <dbReference type="ARBA" id="ARBA00022825"/>
    </source>
</evidence>
<dbReference type="InterPro" id="IPR015500">
    <property type="entry name" value="Peptidase_S8_subtilisin-rel"/>
</dbReference>
<dbReference type="Gene3D" id="2.60.40.2310">
    <property type="match status" value="1"/>
</dbReference>
<keyword evidence="9" id="KW-0472">Membrane</keyword>
<evidence type="ECO:0000259" key="10">
    <source>
        <dbReference type="Pfam" id="PF00082"/>
    </source>
</evidence>
<evidence type="ECO:0000313" key="13">
    <source>
        <dbReference type="EMBL" id="KAF3452418.1"/>
    </source>
</evidence>
<dbReference type="GO" id="GO:0006508">
    <property type="term" value="P:proteolysis"/>
    <property type="evidence" value="ECO:0007669"/>
    <property type="project" value="UniProtKB-KW"/>
</dbReference>
<evidence type="ECO:0000259" key="11">
    <source>
        <dbReference type="Pfam" id="PF05922"/>
    </source>
</evidence>
<comment type="similarity">
    <text evidence="2 8">Belongs to the peptidase S8 family.</text>
</comment>
<dbReference type="OrthoDB" id="206201at2759"/>
<name>A0A8K0HHZ2_9ROSA</name>
<keyword evidence="9" id="KW-0812">Transmembrane</keyword>
<evidence type="ECO:0000256" key="2">
    <source>
        <dbReference type="ARBA" id="ARBA00011073"/>
    </source>
</evidence>
<dbReference type="PROSITE" id="PS00138">
    <property type="entry name" value="SUBTILASE_SER"/>
    <property type="match status" value="1"/>
</dbReference>
<dbReference type="GO" id="GO:0004252">
    <property type="term" value="F:serine-type endopeptidase activity"/>
    <property type="evidence" value="ECO:0007669"/>
    <property type="project" value="InterPro"/>
</dbReference>
<dbReference type="Pfam" id="PF17766">
    <property type="entry name" value="fn3_6"/>
    <property type="match status" value="1"/>
</dbReference>
<protein>
    <recommendedName>
        <fullName evidence="15">Subtilisin-like protease</fullName>
    </recommendedName>
</protein>
<comment type="subcellular location">
    <subcellularLocation>
        <location evidence="1">Secreted</location>
    </subcellularLocation>
</comment>
<dbReference type="InterPro" id="IPR010259">
    <property type="entry name" value="S8pro/Inhibitor_I9"/>
</dbReference>
<feature type="domain" description="Peptidase S8/S53" evidence="10">
    <location>
        <begin position="148"/>
        <end position="523"/>
    </location>
</feature>
<dbReference type="Proteomes" id="UP000796880">
    <property type="component" value="Unassembled WGS sequence"/>
</dbReference>
<dbReference type="CDD" id="cd04852">
    <property type="entry name" value="Peptidases_S8_3"/>
    <property type="match status" value="1"/>
</dbReference>
<dbReference type="InterPro" id="IPR041469">
    <property type="entry name" value="Subtilisin-like_FN3"/>
</dbReference>
<feature type="transmembrane region" description="Helical" evidence="9">
    <location>
        <begin position="12"/>
        <end position="29"/>
    </location>
</feature>
<gene>
    <name evidence="13" type="ORF">FNV43_RR02851</name>
</gene>
<evidence type="ECO:0000256" key="8">
    <source>
        <dbReference type="PROSITE-ProRule" id="PRU01240"/>
    </source>
</evidence>
<dbReference type="InterPro" id="IPR034197">
    <property type="entry name" value="Peptidases_S8_3"/>
</dbReference>
<evidence type="ECO:0000256" key="4">
    <source>
        <dbReference type="ARBA" id="ARBA00022670"/>
    </source>
</evidence>
<evidence type="ECO:0000256" key="1">
    <source>
        <dbReference type="ARBA" id="ARBA00004613"/>
    </source>
</evidence>
<dbReference type="AlphaFoldDB" id="A0A8K0HHZ2"/>
<dbReference type="PROSITE" id="PS51892">
    <property type="entry name" value="SUBTILASE"/>
    <property type="match status" value="1"/>
</dbReference>
<evidence type="ECO:0008006" key="15">
    <source>
        <dbReference type="Google" id="ProtNLM"/>
    </source>
</evidence>
<evidence type="ECO:0000259" key="12">
    <source>
        <dbReference type="Pfam" id="PF17766"/>
    </source>
</evidence>
<proteinExistence type="inferred from homology"/>
<sequence length="704" mass="75159">MDTVIQRLPLPYIFFIIACFLLGLLENAVSTERTTYIVHMDKSFKPESSTTHKHWYSSIVDSLNSDKNSSFHAGRSLTATPSSLLYAYDHAVHGFSASLSLEQLENLKNLPGFVSAYGDKTLTVDTSHTTDFLSLNPSTGLWPASNYGEDIIIGVLHSGVWPESESFNDNGMTANIPSKWKGTCAEAGQDFDASLCNLKLIEDGHGTHTSSTAAGNYVDNVSFFGYANVTARGVAPRSRVAVYKVMWDDNVYASDALAGIDQAIADGVDVISMSLGLDNLPLYEDPVAIASFAAMEKGVVLSSSAGNDGPGLGTLHNGIPWVLTVAAGTMDRSLAGTVTLGNGLTLVASPHGVIICGETLPVPKQIKRVTQAKLAVPKLAGAIFISNSTRRLNKFTCPGAVISPKDAYDVINYVESSENPTVSIKLQETFLSTKPAPLAAVYTSRGPSPSYPNILKPDLMAPGTLVLAATVPSTAGGVGYAFKSGTSMSCPHASGVAALLKSAHPEWSPAAIRSAMMTTANPLDNTQNLIRDHDLEFASPLAIGSGQIDPNRALDPGLMYDATPQDYVNLLSSMSFTRNQILAIARSEAYNLSSPSSDLNYPSFIVLYDDQMTASRVQKFERVVTNVGDGAAKYKVSVTAPEGSEDTAIPETLVFLNKYEKQSYSLSIKYGRDIGGRVSFGAIVWVEENGNHNVRSPIVVSPVI</sequence>
<dbReference type="GO" id="GO:0005576">
    <property type="term" value="C:extracellular region"/>
    <property type="evidence" value="ECO:0007669"/>
    <property type="project" value="UniProtKB-SubCell"/>
</dbReference>
<reference evidence="13" key="1">
    <citation type="submission" date="2020-03" db="EMBL/GenBank/DDBJ databases">
        <title>A high-quality chromosome-level genome assembly of a woody plant with both climbing and erect habits, Rhamnella rubrinervis.</title>
        <authorList>
            <person name="Lu Z."/>
            <person name="Yang Y."/>
            <person name="Zhu X."/>
            <person name="Sun Y."/>
        </authorList>
    </citation>
    <scope>NUCLEOTIDE SEQUENCE</scope>
    <source>
        <strain evidence="13">BYM</strain>
        <tissue evidence="13">Leaf</tissue>
    </source>
</reference>
<keyword evidence="5" id="KW-0732">Signal</keyword>
<dbReference type="InterPro" id="IPR037045">
    <property type="entry name" value="S8pro/Inhibitor_I9_sf"/>
</dbReference>
<keyword evidence="9" id="KW-1133">Transmembrane helix</keyword>
<dbReference type="PRINTS" id="PR00723">
    <property type="entry name" value="SUBTILISIN"/>
</dbReference>
<dbReference type="Gene3D" id="3.40.50.200">
    <property type="entry name" value="Peptidase S8/S53 domain"/>
    <property type="match status" value="2"/>
</dbReference>
<dbReference type="Pfam" id="PF05922">
    <property type="entry name" value="Inhibitor_I9"/>
    <property type="match status" value="1"/>
</dbReference>
<keyword evidence="4" id="KW-0645">Protease</keyword>
<evidence type="ECO:0000256" key="9">
    <source>
        <dbReference type="SAM" id="Phobius"/>
    </source>
</evidence>
<evidence type="ECO:0000313" key="14">
    <source>
        <dbReference type="Proteomes" id="UP000796880"/>
    </source>
</evidence>
<dbReference type="FunFam" id="3.30.70.80:FF:000003">
    <property type="entry name" value="Subtilisin-like protease SBT1.9"/>
    <property type="match status" value="1"/>
</dbReference>
<organism evidence="13 14">
    <name type="scientific">Rhamnella rubrinervis</name>
    <dbReference type="NCBI Taxonomy" id="2594499"/>
    <lineage>
        <taxon>Eukaryota</taxon>
        <taxon>Viridiplantae</taxon>
        <taxon>Streptophyta</taxon>
        <taxon>Embryophyta</taxon>
        <taxon>Tracheophyta</taxon>
        <taxon>Spermatophyta</taxon>
        <taxon>Magnoliopsida</taxon>
        <taxon>eudicotyledons</taxon>
        <taxon>Gunneridae</taxon>
        <taxon>Pentapetalae</taxon>
        <taxon>rosids</taxon>
        <taxon>fabids</taxon>
        <taxon>Rosales</taxon>
        <taxon>Rhamnaceae</taxon>
        <taxon>rhamnoid group</taxon>
        <taxon>Rhamneae</taxon>
        <taxon>Rhamnella</taxon>
    </lineage>
</organism>
<dbReference type="EMBL" id="VOIH02000002">
    <property type="protein sequence ID" value="KAF3452418.1"/>
    <property type="molecule type" value="Genomic_DNA"/>
</dbReference>
<comment type="caution">
    <text evidence="13">The sequence shown here is derived from an EMBL/GenBank/DDBJ whole genome shotgun (WGS) entry which is preliminary data.</text>
</comment>
<keyword evidence="3" id="KW-0964">Secreted</keyword>
<dbReference type="InterPro" id="IPR045051">
    <property type="entry name" value="SBT"/>
</dbReference>
<evidence type="ECO:0000256" key="5">
    <source>
        <dbReference type="ARBA" id="ARBA00022729"/>
    </source>
</evidence>
<keyword evidence="6" id="KW-0378">Hydrolase</keyword>
<comment type="caution">
    <text evidence="8">Lacks conserved residue(s) required for the propagation of feature annotation.</text>
</comment>
<keyword evidence="7" id="KW-0720">Serine protease</keyword>
<dbReference type="PANTHER" id="PTHR10795">
    <property type="entry name" value="PROPROTEIN CONVERTASE SUBTILISIN/KEXIN"/>
    <property type="match status" value="1"/>
</dbReference>
<dbReference type="Pfam" id="PF00082">
    <property type="entry name" value="Peptidase_S8"/>
    <property type="match status" value="1"/>
</dbReference>
<evidence type="ECO:0000256" key="3">
    <source>
        <dbReference type="ARBA" id="ARBA00022525"/>
    </source>
</evidence>